<dbReference type="InterPro" id="IPR050357">
    <property type="entry name" value="Arrestin_domain-protein"/>
</dbReference>
<dbReference type="Proteomes" id="UP001590951">
    <property type="component" value="Unassembled WGS sequence"/>
</dbReference>
<comment type="caution">
    <text evidence="3">The sequence shown here is derived from an EMBL/GenBank/DDBJ whole genome shotgun (WGS) entry which is preliminary data.</text>
</comment>
<dbReference type="PANTHER" id="PTHR11188:SF17">
    <property type="entry name" value="FI21816P1"/>
    <property type="match status" value="1"/>
</dbReference>
<protein>
    <recommendedName>
        <fullName evidence="5">Arrestin-like N-terminal domain-containing protein</fullName>
    </recommendedName>
</protein>
<dbReference type="EMBL" id="JBHFEH010000032">
    <property type="protein sequence ID" value="KAL2051762.1"/>
    <property type="molecule type" value="Genomic_DNA"/>
</dbReference>
<keyword evidence="4" id="KW-1185">Reference proteome</keyword>
<feature type="compositionally biased region" description="Polar residues" evidence="2">
    <location>
        <begin position="398"/>
        <end position="408"/>
    </location>
</feature>
<evidence type="ECO:0000256" key="2">
    <source>
        <dbReference type="SAM" id="MobiDB-lite"/>
    </source>
</evidence>
<comment type="similarity">
    <text evidence="1">Belongs to the arrestin family.</text>
</comment>
<feature type="region of interest" description="Disordered" evidence="2">
    <location>
        <begin position="369"/>
        <end position="408"/>
    </location>
</feature>
<evidence type="ECO:0000256" key="1">
    <source>
        <dbReference type="ARBA" id="ARBA00005298"/>
    </source>
</evidence>
<dbReference type="PANTHER" id="PTHR11188">
    <property type="entry name" value="ARRESTIN DOMAIN CONTAINING PROTEIN"/>
    <property type="match status" value="1"/>
</dbReference>
<proteinExistence type="inferred from homology"/>
<accession>A0ABR4B1I4</accession>
<sequence>MSVRINISQSWFKSGSSISGTVSLHGDEDIDINTLNIRFVGSCDTQIDVLHDEFEKVQGRAPLFEYMQVLFKGPRTMHPGLSWPFHFTIPSHSVANQPKSWLQQKQGFNIDPSQDLPPSFSDQCVHGTARVTYTLIATLTSWKSFTAEKVVHKTLTLPPTRDIEASSPSFIQRTQTLTCRSLHLQPQRDDKPLTFKEKLIAKRTSKLPAAVFNLHMLLPTFGVTRQHLPMILGIEHDSDASTATMLPIVLLKECVVQLLATTHVQYPGPKNLLEVQGWTTSHGLSPTLSSEVSRKPIPVTEHTDLSSFLQLVIPAYHVPNFSTFNVRRNYQLRIQISVECAQKTLKAEFVAENFTLLAADYMPNRGATAEVSNSTVMEQEEGAPGYDDRDDVPPPYEGQSSSLPSARH</sequence>
<evidence type="ECO:0000313" key="4">
    <source>
        <dbReference type="Proteomes" id="UP001590951"/>
    </source>
</evidence>
<reference evidence="3 4" key="1">
    <citation type="submission" date="2024-09" db="EMBL/GenBank/DDBJ databases">
        <title>Rethinking Asexuality: The Enigmatic Case of Functional Sexual Genes in Lepraria (Stereocaulaceae).</title>
        <authorList>
            <person name="Doellman M."/>
            <person name="Sun Y."/>
            <person name="Barcenas-Pena A."/>
            <person name="Lumbsch H.T."/>
            <person name="Grewe F."/>
        </authorList>
    </citation>
    <scope>NUCLEOTIDE SEQUENCE [LARGE SCALE GENOMIC DNA]</scope>
    <source>
        <strain evidence="3 4">Grewe 0041</strain>
    </source>
</reference>
<organism evidence="3 4">
    <name type="scientific">Lepraria finkii</name>
    <dbReference type="NCBI Taxonomy" id="1340010"/>
    <lineage>
        <taxon>Eukaryota</taxon>
        <taxon>Fungi</taxon>
        <taxon>Dikarya</taxon>
        <taxon>Ascomycota</taxon>
        <taxon>Pezizomycotina</taxon>
        <taxon>Lecanoromycetes</taxon>
        <taxon>OSLEUM clade</taxon>
        <taxon>Lecanoromycetidae</taxon>
        <taxon>Lecanorales</taxon>
        <taxon>Lecanorineae</taxon>
        <taxon>Stereocaulaceae</taxon>
        <taxon>Lepraria</taxon>
    </lineage>
</organism>
<name>A0ABR4B1I4_9LECA</name>
<evidence type="ECO:0000313" key="3">
    <source>
        <dbReference type="EMBL" id="KAL2051762.1"/>
    </source>
</evidence>
<dbReference type="Gene3D" id="2.60.40.640">
    <property type="match status" value="1"/>
</dbReference>
<gene>
    <name evidence="3" type="ORF">ABVK25_007918</name>
</gene>
<evidence type="ECO:0008006" key="5">
    <source>
        <dbReference type="Google" id="ProtNLM"/>
    </source>
</evidence>
<dbReference type="InterPro" id="IPR014752">
    <property type="entry name" value="Arrestin-like_C"/>
</dbReference>